<accession>A0A6N9R044</accession>
<feature type="transmembrane region" description="Helical" evidence="2">
    <location>
        <begin position="118"/>
        <end position="139"/>
    </location>
</feature>
<name>A0A6N9R044_9MICC</name>
<evidence type="ECO:0000256" key="2">
    <source>
        <dbReference type="SAM" id="Phobius"/>
    </source>
</evidence>
<reference evidence="3 4" key="1">
    <citation type="submission" date="2019-11" db="EMBL/GenBank/DDBJ databases">
        <title>Draft genome sequence of Kocuria indica DP-K7, a methyl red degrading Actinobacterium.</title>
        <authorList>
            <person name="Kumaran S."/>
            <person name="Tischler D."/>
            <person name="Ngo A.C.R."/>
            <person name="Schultes F."/>
        </authorList>
    </citation>
    <scope>NUCLEOTIDE SEQUENCE [LARGE SCALE GENOMIC DNA]</scope>
    <source>
        <strain evidence="3 4">DP-K7</strain>
    </source>
</reference>
<feature type="compositionally biased region" description="Polar residues" evidence="1">
    <location>
        <begin position="1"/>
        <end position="16"/>
    </location>
</feature>
<dbReference type="InterPro" id="IPR021414">
    <property type="entry name" value="DUF3054"/>
</dbReference>
<comment type="caution">
    <text evidence="3">The sequence shown here is derived from an EMBL/GenBank/DDBJ whole genome shotgun (WGS) entry which is preliminary data.</text>
</comment>
<dbReference type="Proteomes" id="UP000471026">
    <property type="component" value="Unassembled WGS sequence"/>
</dbReference>
<feature type="region of interest" description="Disordered" evidence="1">
    <location>
        <begin position="1"/>
        <end position="29"/>
    </location>
</feature>
<dbReference type="Pfam" id="PF11255">
    <property type="entry name" value="DUF3054"/>
    <property type="match status" value="1"/>
</dbReference>
<sequence length="149" mass="15959">MSSQPNPGSDSRTSVDSPPQSPRPAPPAERTARAWPVFLVVDLILVIVFAAIGRSAHGEDVLGMLTTAWPFLVGTLLGWFAVRGARRPAAVVPTGLVVWLSTEIMGIFLRALTGQGTAWSFVLVSLVVLGVFLVGYRLVLAGVARVRRR</sequence>
<feature type="transmembrane region" description="Helical" evidence="2">
    <location>
        <begin position="62"/>
        <end position="82"/>
    </location>
</feature>
<evidence type="ECO:0000313" key="4">
    <source>
        <dbReference type="Proteomes" id="UP000471026"/>
    </source>
</evidence>
<keyword evidence="2" id="KW-0472">Membrane</keyword>
<feature type="transmembrane region" description="Helical" evidence="2">
    <location>
        <begin position="37"/>
        <end position="56"/>
    </location>
</feature>
<protein>
    <submittedName>
        <fullName evidence="3">DUF3054 family protein</fullName>
    </submittedName>
</protein>
<evidence type="ECO:0000256" key="1">
    <source>
        <dbReference type="SAM" id="MobiDB-lite"/>
    </source>
</evidence>
<organism evidence="3 4">
    <name type="scientific">Kocuria marina subsp. indica</name>
    <dbReference type="NCBI Taxonomy" id="1049583"/>
    <lineage>
        <taxon>Bacteria</taxon>
        <taxon>Bacillati</taxon>
        <taxon>Actinomycetota</taxon>
        <taxon>Actinomycetes</taxon>
        <taxon>Micrococcales</taxon>
        <taxon>Micrococcaceae</taxon>
        <taxon>Kocuria</taxon>
    </lineage>
</organism>
<evidence type="ECO:0000313" key="3">
    <source>
        <dbReference type="EMBL" id="NDO78882.1"/>
    </source>
</evidence>
<gene>
    <name evidence="3" type="ORF">GKZ75_11775</name>
</gene>
<keyword evidence="2" id="KW-0812">Transmembrane</keyword>
<dbReference type="AlphaFoldDB" id="A0A6N9R044"/>
<dbReference type="EMBL" id="WMHZ01000019">
    <property type="protein sequence ID" value="NDO78882.1"/>
    <property type="molecule type" value="Genomic_DNA"/>
</dbReference>
<keyword evidence="2" id="KW-1133">Transmembrane helix</keyword>
<dbReference type="RefSeq" id="WP_162230188.1">
    <property type="nucleotide sequence ID" value="NZ_WMHZ01000019.1"/>
</dbReference>
<feature type="transmembrane region" description="Helical" evidence="2">
    <location>
        <begin position="89"/>
        <end position="112"/>
    </location>
</feature>
<proteinExistence type="predicted"/>